<dbReference type="OrthoDB" id="9986677at2759"/>
<comment type="subcellular location">
    <subcellularLocation>
        <location evidence="1">Membrane</location>
        <topology evidence="1">Multi-pass membrane protein</topology>
    </subcellularLocation>
</comment>
<keyword evidence="6" id="KW-0653">Protein transport</keyword>
<evidence type="ECO:0000256" key="3">
    <source>
        <dbReference type="ARBA" id="ARBA00022448"/>
    </source>
</evidence>
<evidence type="ECO:0000256" key="9">
    <source>
        <dbReference type="SAM" id="Phobius"/>
    </source>
</evidence>
<evidence type="ECO:0000256" key="1">
    <source>
        <dbReference type="ARBA" id="ARBA00004141"/>
    </source>
</evidence>
<keyword evidence="11" id="KW-1185">Reference proteome</keyword>
<dbReference type="InterPro" id="IPR004648">
    <property type="entry name" value="Oligpept_transpt"/>
</dbReference>
<dbReference type="GO" id="GO:0035673">
    <property type="term" value="F:oligopeptide transmembrane transporter activity"/>
    <property type="evidence" value="ECO:0007669"/>
    <property type="project" value="InterPro"/>
</dbReference>
<dbReference type="GO" id="GO:0015031">
    <property type="term" value="P:protein transport"/>
    <property type="evidence" value="ECO:0007669"/>
    <property type="project" value="UniProtKB-KW"/>
</dbReference>
<dbReference type="AlphaFoldDB" id="A0A167WHU2"/>
<feature type="transmembrane region" description="Helical" evidence="9">
    <location>
        <begin position="756"/>
        <end position="781"/>
    </location>
</feature>
<sequence>MSFFRRGRGQKEEEVIDAISPIESHSSNDNIAFTTANDDEKGFADSTAKETKEEQIARTIEEYRKAHRWDMNMDDATLEELARTAVEHDVTGGLDAMAKIMDDSPYPEVRAAVRNYDEDLPVNTIRMWVIAMVLNTLASGLNALFSLRAPSITIQPIVIQLVAYPLGVAWTWVMPDRQFNTFGVKWNLNPGPFNLKEHTAIVIMANAAFGGGVGYFTDTLTAQKIWYKNDLGIGWDICFALSTQMAGFAIAGLMRKWLVEAGSMIWPSNLVNTQFMYALHDHSKTDPATTNGWKISRYRFFLYVFLGSFCWYWFPGYIAPFLSVFAWVTWIRPNSPIINQVFGGATGMSIIPITFDWTQISGYVTSPLMFPFHAIGNTVFAVVFWYWIITPALHYTGKFEGKHLPMSDSNTYDNTGAVYNVTRILTDQFTLDEEKYHNYSPLFMSTTYTLTYGLSFAAVSAAVVHTILFNGREIISVFKARDGEIEDVHTRMMKKYKQVPHWWFAILAVIMIALCFVSSLVWDTHLTWWAVIVALCLPMIFTVPFGMIQGTTNVQLGLNVLTEFMVGYMLPGRPLAMMMFKTFGYITMTQALSFVQDMKLGYYLKVPPITMFWTQLVGTFWSTFVQLGTILWAFGNIDGVCTPDQPNHYTCPGGKVFFNASIIWGLIGPGRLYSAGKLYGSLQWFWLAGGICPIIVYVIAVKWPKSGARFFSAPILFGGTGQVPPASPLNYLSWGIVGTIFNKYIRNRYRGWWMRYNYILSGGLDSGLAICTILIFLTLGLTQTDFPAWWGTNIAANTMDMAGTAVQEPMAPGQKFGPTSWE</sequence>
<organism evidence="10 11">
    <name type="scientific">Ascosphaera apis ARSEF 7405</name>
    <dbReference type="NCBI Taxonomy" id="392613"/>
    <lineage>
        <taxon>Eukaryota</taxon>
        <taxon>Fungi</taxon>
        <taxon>Dikarya</taxon>
        <taxon>Ascomycota</taxon>
        <taxon>Pezizomycotina</taxon>
        <taxon>Eurotiomycetes</taxon>
        <taxon>Eurotiomycetidae</taxon>
        <taxon>Onygenales</taxon>
        <taxon>Ascosphaeraceae</taxon>
        <taxon>Ascosphaera</taxon>
    </lineage>
</organism>
<dbReference type="EMBL" id="AZGZ01000023">
    <property type="protein sequence ID" value="KZZ88866.1"/>
    <property type="molecule type" value="Genomic_DNA"/>
</dbReference>
<keyword evidence="4 9" id="KW-0812">Transmembrane</keyword>
<keyword evidence="7 9" id="KW-1133">Transmembrane helix</keyword>
<keyword evidence="8 9" id="KW-0472">Membrane</keyword>
<dbReference type="InterPro" id="IPR004813">
    <property type="entry name" value="OPT"/>
</dbReference>
<feature type="transmembrane region" description="Helical" evidence="9">
    <location>
        <begin position="450"/>
        <end position="471"/>
    </location>
</feature>
<feature type="transmembrane region" description="Helical" evidence="9">
    <location>
        <begin position="612"/>
        <end position="635"/>
    </location>
</feature>
<dbReference type="VEuPathDB" id="FungiDB:AAP_04658"/>
<feature type="transmembrane region" description="Helical" evidence="9">
    <location>
        <begin position="300"/>
        <end position="331"/>
    </location>
</feature>
<evidence type="ECO:0000256" key="2">
    <source>
        <dbReference type="ARBA" id="ARBA00008807"/>
    </source>
</evidence>
<evidence type="ECO:0000256" key="8">
    <source>
        <dbReference type="ARBA" id="ARBA00023136"/>
    </source>
</evidence>
<dbReference type="NCBIfam" id="TIGR00727">
    <property type="entry name" value="ISP4_OPT"/>
    <property type="match status" value="1"/>
</dbReference>
<keyword evidence="5" id="KW-0571">Peptide transport</keyword>
<proteinExistence type="inferred from homology"/>
<dbReference type="Proteomes" id="UP000242877">
    <property type="component" value="Unassembled WGS sequence"/>
</dbReference>
<feature type="transmembrane region" description="Helical" evidence="9">
    <location>
        <begin position="528"/>
        <end position="548"/>
    </location>
</feature>
<gene>
    <name evidence="10" type="ORF">AAP_04658</name>
</gene>
<dbReference type="NCBIfam" id="TIGR00728">
    <property type="entry name" value="OPT_sfam"/>
    <property type="match status" value="1"/>
</dbReference>
<evidence type="ECO:0000313" key="11">
    <source>
        <dbReference type="Proteomes" id="UP000242877"/>
    </source>
</evidence>
<feature type="transmembrane region" description="Helical" evidence="9">
    <location>
        <begin position="682"/>
        <end position="701"/>
    </location>
</feature>
<dbReference type="GO" id="GO:0016020">
    <property type="term" value="C:membrane"/>
    <property type="evidence" value="ECO:0007669"/>
    <property type="project" value="UniProtKB-SubCell"/>
</dbReference>
<evidence type="ECO:0000313" key="10">
    <source>
        <dbReference type="EMBL" id="KZZ88866.1"/>
    </source>
</evidence>
<evidence type="ECO:0000256" key="7">
    <source>
        <dbReference type="ARBA" id="ARBA00022989"/>
    </source>
</evidence>
<protein>
    <submittedName>
        <fullName evidence="10">Tetrapeptide transporter, OPT1/isp4</fullName>
    </submittedName>
</protein>
<evidence type="ECO:0000256" key="4">
    <source>
        <dbReference type="ARBA" id="ARBA00022692"/>
    </source>
</evidence>
<evidence type="ECO:0000256" key="5">
    <source>
        <dbReference type="ARBA" id="ARBA00022856"/>
    </source>
</evidence>
<dbReference type="PANTHER" id="PTHR22601">
    <property type="entry name" value="ISP4 LIKE PROTEIN"/>
    <property type="match status" value="1"/>
</dbReference>
<dbReference type="Pfam" id="PF03169">
    <property type="entry name" value="OPT"/>
    <property type="match status" value="1"/>
</dbReference>
<accession>A0A167WHU2</accession>
<reference evidence="10 11" key="1">
    <citation type="journal article" date="2016" name="Genome Biol. Evol.">
        <title>Divergent and convergent evolution of fungal pathogenicity.</title>
        <authorList>
            <person name="Shang Y."/>
            <person name="Xiao G."/>
            <person name="Zheng P."/>
            <person name="Cen K."/>
            <person name="Zhan S."/>
            <person name="Wang C."/>
        </authorList>
    </citation>
    <scope>NUCLEOTIDE SEQUENCE [LARGE SCALE GENOMIC DNA]</scope>
    <source>
        <strain evidence="10 11">ARSEF 7405</strain>
    </source>
</reference>
<feature type="transmembrane region" description="Helical" evidence="9">
    <location>
        <begin position="233"/>
        <end position="254"/>
    </location>
</feature>
<name>A0A167WHU2_9EURO</name>
<comment type="similarity">
    <text evidence="2">Belongs to the oligopeptide OPT transporter family.</text>
</comment>
<feature type="transmembrane region" description="Helical" evidence="9">
    <location>
        <begin position="370"/>
        <end position="389"/>
    </location>
</feature>
<evidence type="ECO:0000256" key="6">
    <source>
        <dbReference type="ARBA" id="ARBA00022927"/>
    </source>
</evidence>
<feature type="transmembrane region" description="Helical" evidence="9">
    <location>
        <begin position="337"/>
        <end position="358"/>
    </location>
</feature>
<feature type="transmembrane region" description="Helical" evidence="9">
    <location>
        <begin position="157"/>
        <end position="173"/>
    </location>
</feature>
<keyword evidence="3" id="KW-0813">Transport</keyword>
<comment type="caution">
    <text evidence="10">The sequence shown here is derived from an EMBL/GenBank/DDBJ whole genome shotgun (WGS) entry which is preliminary data.</text>
</comment>
<feature type="transmembrane region" description="Helical" evidence="9">
    <location>
        <begin position="125"/>
        <end position="145"/>
    </location>
</feature>
<feature type="transmembrane region" description="Helical" evidence="9">
    <location>
        <begin position="501"/>
        <end position="522"/>
    </location>
</feature>